<sequence length="103" mass="11997">MNPCRWEEILFLTGPFPSYRERFNFASRANCPYGNTNVTPLHYATECSLTASFHMTKLAQQHELIWFLNVASNKGSRHQIQSRKEHSTEQTLTCFNTHILVCF</sequence>
<protein>
    <submittedName>
        <fullName evidence="1">Uncharacterized protein</fullName>
    </submittedName>
</protein>
<evidence type="ECO:0000313" key="2">
    <source>
        <dbReference type="Proteomes" id="UP000499080"/>
    </source>
</evidence>
<dbReference type="EMBL" id="BGPR01000025">
    <property type="protein sequence ID" value="GBL81359.1"/>
    <property type="molecule type" value="Genomic_DNA"/>
</dbReference>
<accession>A0A4Y2AQ36</accession>
<name>A0A4Y2AQ36_ARAVE</name>
<comment type="caution">
    <text evidence="1">The sequence shown here is derived from an EMBL/GenBank/DDBJ whole genome shotgun (WGS) entry which is preliminary data.</text>
</comment>
<dbReference type="AlphaFoldDB" id="A0A4Y2AQ36"/>
<keyword evidence="2" id="KW-1185">Reference proteome</keyword>
<gene>
    <name evidence="1" type="ORF">AVEN_143663_1</name>
</gene>
<organism evidence="1 2">
    <name type="scientific">Araneus ventricosus</name>
    <name type="common">Orbweaver spider</name>
    <name type="synonym">Epeira ventricosa</name>
    <dbReference type="NCBI Taxonomy" id="182803"/>
    <lineage>
        <taxon>Eukaryota</taxon>
        <taxon>Metazoa</taxon>
        <taxon>Ecdysozoa</taxon>
        <taxon>Arthropoda</taxon>
        <taxon>Chelicerata</taxon>
        <taxon>Arachnida</taxon>
        <taxon>Araneae</taxon>
        <taxon>Araneomorphae</taxon>
        <taxon>Entelegynae</taxon>
        <taxon>Araneoidea</taxon>
        <taxon>Araneidae</taxon>
        <taxon>Araneus</taxon>
    </lineage>
</organism>
<reference evidence="1 2" key="1">
    <citation type="journal article" date="2019" name="Sci. Rep.">
        <title>Orb-weaving spider Araneus ventricosus genome elucidates the spidroin gene catalogue.</title>
        <authorList>
            <person name="Kono N."/>
            <person name="Nakamura H."/>
            <person name="Ohtoshi R."/>
            <person name="Moran D.A.P."/>
            <person name="Shinohara A."/>
            <person name="Yoshida Y."/>
            <person name="Fujiwara M."/>
            <person name="Mori M."/>
            <person name="Tomita M."/>
            <person name="Arakawa K."/>
        </authorList>
    </citation>
    <scope>NUCLEOTIDE SEQUENCE [LARGE SCALE GENOMIC DNA]</scope>
</reference>
<dbReference type="Proteomes" id="UP000499080">
    <property type="component" value="Unassembled WGS sequence"/>
</dbReference>
<evidence type="ECO:0000313" key="1">
    <source>
        <dbReference type="EMBL" id="GBL81359.1"/>
    </source>
</evidence>
<proteinExistence type="predicted"/>